<accession>A0A2S7L1U0</accession>
<dbReference type="OrthoDB" id="9790776at2"/>
<dbReference type="InterPro" id="IPR007485">
    <property type="entry name" value="LPS_assembly_LptE"/>
</dbReference>
<keyword evidence="1" id="KW-1133">Transmembrane helix</keyword>
<dbReference type="Proteomes" id="UP000239522">
    <property type="component" value="Unassembled WGS sequence"/>
</dbReference>
<dbReference type="GO" id="GO:0043165">
    <property type="term" value="P:Gram-negative-bacterium-type cell outer membrane assembly"/>
    <property type="evidence" value="ECO:0007669"/>
    <property type="project" value="InterPro"/>
</dbReference>
<reference evidence="2 3" key="1">
    <citation type="submission" date="2016-11" db="EMBL/GenBank/DDBJ databases">
        <title>Trade-off between light-utilization and light-protection in marine flavobacteria.</title>
        <authorList>
            <person name="Kumagai Y."/>
        </authorList>
    </citation>
    <scope>NUCLEOTIDE SEQUENCE [LARGE SCALE GENOMIC DNA]</scope>
    <source>
        <strain evidence="2 3">ATCC 700397</strain>
    </source>
</reference>
<proteinExistence type="predicted"/>
<dbReference type="PROSITE" id="PS51257">
    <property type="entry name" value="PROKAR_LIPOPROTEIN"/>
    <property type="match status" value="1"/>
</dbReference>
<feature type="transmembrane region" description="Helical" evidence="1">
    <location>
        <begin position="12"/>
        <end position="33"/>
    </location>
</feature>
<name>A0A2S7L1U0_9FLAO</name>
<sequence>MYRGHLKNYEKIFYITVFSISTLLLVACGAYSFTGGNTGDAKTIQIDFFQNQAPLVEPVLTQRFTNDLQDLFTRQTNLTLTGSNGDLHFSGEITEYRVTPMSGTSNQTAAQNRLTVTVNVRFINKLEVKDDFEKTFSFYSDYGANSQLTGSVLEAALDEIVERLTQDIFNASVAKW</sequence>
<dbReference type="Pfam" id="PF04390">
    <property type="entry name" value="LptE"/>
    <property type="match status" value="1"/>
</dbReference>
<comment type="caution">
    <text evidence="2">The sequence shown here is derived from an EMBL/GenBank/DDBJ whole genome shotgun (WGS) entry which is preliminary data.</text>
</comment>
<evidence type="ECO:0000256" key="1">
    <source>
        <dbReference type="SAM" id="Phobius"/>
    </source>
</evidence>
<organism evidence="2 3">
    <name type="scientific">Polaribacter filamentus</name>
    <dbReference type="NCBI Taxonomy" id="53483"/>
    <lineage>
        <taxon>Bacteria</taxon>
        <taxon>Pseudomonadati</taxon>
        <taxon>Bacteroidota</taxon>
        <taxon>Flavobacteriia</taxon>
        <taxon>Flavobacteriales</taxon>
        <taxon>Flavobacteriaceae</taxon>
    </lineage>
</organism>
<protein>
    <recommendedName>
        <fullName evidence="4">Lipopolysaccharide-assembly</fullName>
    </recommendedName>
</protein>
<keyword evidence="1" id="KW-0812">Transmembrane</keyword>
<keyword evidence="3" id="KW-1185">Reference proteome</keyword>
<evidence type="ECO:0008006" key="4">
    <source>
        <dbReference type="Google" id="ProtNLM"/>
    </source>
</evidence>
<dbReference type="EMBL" id="MQUA01000004">
    <property type="protein sequence ID" value="PQB08837.1"/>
    <property type="molecule type" value="Genomic_DNA"/>
</dbReference>
<dbReference type="GO" id="GO:0019867">
    <property type="term" value="C:outer membrane"/>
    <property type="evidence" value="ECO:0007669"/>
    <property type="project" value="InterPro"/>
</dbReference>
<gene>
    <name evidence="2" type="ORF">BST83_00235</name>
</gene>
<keyword evidence="1" id="KW-0472">Membrane</keyword>
<dbReference type="RefSeq" id="WP_104808063.1">
    <property type="nucleotide sequence ID" value="NZ_MQUA01000004.1"/>
</dbReference>
<dbReference type="AlphaFoldDB" id="A0A2S7L1U0"/>
<evidence type="ECO:0000313" key="2">
    <source>
        <dbReference type="EMBL" id="PQB08837.1"/>
    </source>
</evidence>
<evidence type="ECO:0000313" key="3">
    <source>
        <dbReference type="Proteomes" id="UP000239522"/>
    </source>
</evidence>